<dbReference type="GO" id="GO:0016226">
    <property type="term" value="P:iron-sulfur cluster assembly"/>
    <property type="evidence" value="ECO:0007669"/>
    <property type="project" value="UniProtKB-UniRule"/>
</dbReference>
<comment type="caution">
    <text evidence="5">The sequence shown here is derived from an EMBL/GenBank/DDBJ whole genome shotgun (WGS) entry which is preliminary data.</text>
</comment>
<evidence type="ECO:0000256" key="4">
    <source>
        <dbReference type="PROSITE-ProRule" id="PRU00221"/>
    </source>
</evidence>
<reference evidence="5 6" key="1">
    <citation type="submission" date="2016-07" db="EMBL/GenBank/DDBJ databases">
        <title>Pervasive Adenine N6-methylation of Active Genes in Fungi.</title>
        <authorList>
            <consortium name="DOE Joint Genome Institute"/>
            <person name="Mondo S.J."/>
            <person name="Dannebaum R.O."/>
            <person name="Kuo R.C."/>
            <person name="Labutti K."/>
            <person name="Haridas S."/>
            <person name="Kuo A."/>
            <person name="Salamov A."/>
            <person name="Ahrendt S.R."/>
            <person name="Lipzen A."/>
            <person name="Sullivan W."/>
            <person name="Andreopoulos W.B."/>
            <person name="Clum A."/>
            <person name="Lindquist E."/>
            <person name="Daum C."/>
            <person name="Ramamoorthy G.K."/>
            <person name="Gryganskyi A."/>
            <person name="Culley D."/>
            <person name="Magnuson J.K."/>
            <person name="James T.Y."/>
            <person name="O'Malley M.A."/>
            <person name="Stajich J.E."/>
            <person name="Spatafora J.W."/>
            <person name="Visel A."/>
            <person name="Grigoriev I.V."/>
        </authorList>
    </citation>
    <scope>NUCLEOTIDE SEQUENCE [LARGE SCALE GENOMIC DNA]</scope>
    <source>
        <strain evidence="5 6">12-1054</strain>
    </source>
</reference>
<dbReference type="PROSITE" id="PS50294">
    <property type="entry name" value="WD_REPEATS_REGION"/>
    <property type="match status" value="3"/>
</dbReference>
<keyword evidence="2" id="KW-0677">Repeat</keyword>
<proteinExistence type="inferred from homology"/>
<comment type="function">
    <text evidence="3">Essential component of the cytosolic iron-sulfur (Fe/S) protein assembly machinery. Required for the maturation of extramitochondrial Fe/S proteins.</text>
</comment>
<feature type="repeat" description="WD" evidence="4">
    <location>
        <begin position="122"/>
        <end position="157"/>
    </location>
</feature>
<organism evidence="5 6">
    <name type="scientific">Protomyces lactucae-debilis</name>
    <dbReference type="NCBI Taxonomy" id="2754530"/>
    <lineage>
        <taxon>Eukaryota</taxon>
        <taxon>Fungi</taxon>
        <taxon>Dikarya</taxon>
        <taxon>Ascomycota</taxon>
        <taxon>Taphrinomycotina</taxon>
        <taxon>Taphrinomycetes</taxon>
        <taxon>Taphrinales</taxon>
        <taxon>Protomycetaceae</taxon>
        <taxon>Protomyces</taxon>
    </lineage>
</organism>
<dbReference type="PANTHER" id="PTHR19920:SF0">
    <property type="entry name" value="CYTOSOLIC IRON-SULFUR PROTEIN ASSEMBLY PROTEIN CIAO1-RELATED"/>
    <property type="match status" value="1"/>
</dbReference>
<accession>A0A1Y2F9G3</accession>
<dbReference type="PANTHER" id="PTHR19920">
    <property type="entry name" value="WD40 PROTEIN CIAO1"/>
    <property type="match status" value="1"/>
</dbReference>
<feature type="repeat" description="WD" evidence="4">
    <location>
        <begin position="211"/>
        <end position="245"/>
    </location>
</feature>
<dbReference type="OMA" id="IREIRWS"/>
<evidence type="ECO:0000256" key="3">
    <source>
        <dbReference type="HAMAP-Rule" id="MF_03037"/>
    </source>
</evidence>
<dbReference type="GO" id="GO:0097361">
    <property type="term" value="C:cytosolic [4Fe-4S] assembly targeting complex"/>
    <property type="evidence" value="ECO:0007669"/>
    <property type="project" value="InterPro"/>
</dbReference>
<dbReference type="InterPro" id="IPR028608">
    <property type="entry name" value="CIAO1/Cia1"/>
</dbReference>
<dbReference type="PROSITE" id="PS00678">
    <property type="entry name" value="WD_REPEATS_1"/>
    <property type="match status" value="1"/>
</dbReference>
<dbReference type="InterPro" id="IPR036322">
    <property type="entry name" value="WD40_repeat_dom_sf"/>
</dbReference>
<protein>
    <recommendedName>
        <fullName evidence="3">Probable cytosolic iron-sulfur protein assembly protein 1</fullName>
    </recommendedName>
</protein>
<dbReference type="SMART" id="SM00320">
    <property type="entry name" value="WD40"/>
    <property type="match status" value="7"/>
</dbReference>
<feature type="repeat" description="WD" evidence="4">
    <location>
        <begin position="27"/>
        <end position="58"/>
    </location>
</feature>
<dbReference type="AlphaFoldDB" id="A0A1Y2F9G3"/>
<dbReference type="OrthoDB" id="284782at2759"/>
<dbReference type="STRING" id="56484.A0A1Y2F9G3"/>
<dbReference type="Proteomes" id="UP000193685">
    <property type="component" value="Unassembled WGS sequence"/>
</dbReference>
<dbReference type="CDD" id="cd00200">
    <property type="entry name" value="WD40"/>
    <property type="match status" value="1"/>
</dbReference>
<dbReference type="EMBL" id="MCFI01000013">
    <property type="protein sequence ID" value="ORY80513.1"/>
    <property type="molecule type" value="Genomic_DNA"/>
</dbReference>
<dbReference type="InterPro" id="IPR019775">
    <property type="entry name" value="WD40_repeat_CS"/>
</dbReference>
<sequence length="375" mass="40971">MQVDTPVQQAASAPATLPAGIELKATLTGHTDRVWHIAPHPQRPLLATASADKTVRIYATNDYHLMGIVEGNHKRSIRCCDWKHGETKPVLATASFDSTAGIWDCVGDEETGEGEWECAGLLEGHENEVKCVAWSASGTLLATCSRDKSIWIWEAENYEDPECVSVMQEHSGDVKCVVWHPQEELLASGSYDDDIRLWRDDGDDWICCAILKGHDGTVWQLDFEGGNGLGQRLVSVSGDGTARIWRRTSDPAAKGKDPAALPSIIRPSMDQVWEEETQLPAKHEGDIYTVSWSKNTGRIATSGADGSVIIYKQRTDGSFPEQGMNTWDVVLTLENGHGVSEINHVTWGGLSADGKSELLYTAGDDCVSRVWAVAV</sequence>
<comment type="similarity">
    <text evidence="3">Belongs to the WD repeat CIA1 family.</text>
</comment>
<evidence type="ECO:0000256" key="1">
    <source>
        <dbReference type="ARBA" id="ARBA00022574"/>
    </source>
</evidence>
<dbReference type="InterPro" id="IPR001680">
    <property type="entry name" value="WD40_rpt"/>
</dbReference>
<dbReference type="HAMAP" id="MF_03037">
    <property type="entry name" value="ciao1"/>
    <property type="match status" value="1"/>
</dbReference>
<dbReference type="Gene3D" id="2.130.10.10">
    <property type="entry name" value="YVTN repeat-like/Quinoprotein amine dehydrogenase"/>
    <property type="match status" value="1"/>
</dbReference>
<evidence type="ECO:0000313" key="5">
    <source>
        <dbReference type="EMBL" id="ORY80513.1"/>
    </source>
</evidence>
<keyword evidence="6" id="KW-1185">Reference proteome</keyword>
<dbReference type="Pfam" id="PF00400">
    <property type="entry name" value="WD40"/>
    <property type="match status" value="6"/>
</dbReference>
<feature type="repeat" description="WD" evidence="4">
    <location>
        <begin position="280"/>
        <end position="312"/>
    </location>
</feature>
<name>A0A1Y2F9G3_PROLT</name>
<dbReference type="SUPFAM" id="SSF50978">
    <property type="entry name" value="WD40 repeat-like"/>
    <property type="match status" value="1"/>
</dbReference>
<dbReference type="InterPro" id="IPR015943">
    <property type="entry name" value="WD40/YVTN_repeat-like_dom_sf"/>
</dbReference>
<keyword evidence="1 4" id="KW-0853">WD repeat</keyword>
<dbReference type="PROSITE" id="PS50082">
    <property type="entry name" value="WD_REPEATS_2"/>
    <property type="match status" value="5"/>
</dbReference>
<feature type="repeat" description="WD" evidence="4">
    <location>
        <begin position="167"/>
        <end position="198"/>
    </location>
</feature>
<evidence type="ECO:0000256" key="2">
    <source>
        <dbReference type="ARBA" id="ARBA00022737"/>
    </source>
</evidence>
<evidence type="ECO:0000313" key="6">
    <source>
        <dbReference type="Proteomes" id="UP000193685"/>
    </source>
</evidence>
<gene>
    <name evidence="3" type="primary">CIA1</name>
    <name evidence="5" type="ORF">BCR37DRAFT_348781</name>
</gene>